<dbReference type="Pfam" id="PF11786">
    <property type="entry name" value="Aft1_HRA"/>
    <property type="match status" value="1"/>
</dbReference>
<feature type="compositionally biased region" description="Polar residues" evidence="7">
    <location>
        <begin position="206"/>
        <end position="225"/>
    </location>
</feature>
<feature type="region of interest" description="Disordered" evidence="7">
    <location>
        <begin position="1"/>
        <end position="95"/>
    </location>
</feature>
<reference evidence="9 10" key="1">
    <citation type="submission" date="2014-02" db="EMBL/GenBank/DDBJ databases">
        <title>Single nucleus genome sequencing reveals high similarity among nuclei of an endomycorrhizal fungus.</title>
        <authorList>
            <person name="Lin K."/>
            <person name="Geurts R."/>
            <person name="Zhang Z."/>
            <person name="Limpens E."/>
            <person name="Saunders D.G."/>
            <person name="Mu D."/>
            <person name="Pang E."/>
            <person name="Cao H."/>
            <person name="Cha H."/>
            <person name="Lin T."/>
            <person name="Zhou Q."/>
            <person name="Shang Y."/>
            <person name="Li Y."/>
            <person name="Ivanov S."/>
            <person name="Sharma T."/>
            <person name="Velzen R.V."/>
            <person name="Ruijter N.D."/>
            <person name="Aanen D.K."/>
            <person name="Win J."/>
            <person name="Kamoun S."/>
            <person name="Bisseling T."/>
            <person name="Huang S."/>
        </authorList>
    </citation>
    <scope>NUCLEOTIDE SEQUENCE [LARGE SCALE GENOMIC DNA]</scope>
    <source>
        <strain evidence="10">DAOM197198w</strain>
    </source>
</reference>
<dbReference type="FunFam" id="1.20.5.170:FF:000053">
    <property type="entry name" value="BZIP transcription factor AtfA"/>
    <property type="match status" value="1"/>
</dbReference>
<feature type="coiled-coil region" evidence="6">
    <location>
        <begin position="374"/>
        <end position="408"/>
    </location>
</feature>
<organism evidence="9 10">
    <name type="scientific">Rhizophagus irregularis (strain DAOM 197198w)</name>
    <name type="common">Glomus intraradices</name>
    <dbReference type="NCBI Taxonomy" id="1432141"/>
    <lineage>
        <taxon>Eukaryota</taxon>
        <taxon>Fungi</taxon>
        <taxon>Fungi incertae sedis</taxon>
        <taxon>Mucoromycota</taxon>
        <taxon>Glomeromycotina</taxon>
        <taxon>Glomeromycetes</taxon>
        <taxon>Glomerales</taxon>
        <taxon>Glomeraceae</taxon>
        <taxon>Rhizophagus</taxon>
    </lineage>
</organism>
<feature type="compositionally biased region" description="Polar residues" evidence="7">
    <location>
        <begin position="1"/>
        <end position="14"/>
    </location>
</feature>
<dbReference type="GO" id="GO:0003677">
    <property type="term" value="F:DNA binding"/>
    <property type="evidence" value="ECO:0007669"/>
    <property type="project" value="UniProtKB-KW"/>
</dbReference>
<dbReference type="InterPro" id="IPR004827">
    <property type="entry name" value="bZIP"/>
</dbReference>
<keyword evidence="3" id="KW-0238">DNA-binding</keyword>
<dbReference type="STRING" id="1432141.A0A015K5S2"/>
<protein>
    <submittedName>
        <fullName evidence="9">Aca1p</fullName>
    </submittedName>
</protein>
<dbReference type="HOGENOM" id="CLU_549979_0_0_1"/>
<dbReference type="GO" id="GO:0005634">
    <property type="term" value="C:nucleus"/>
    <property type="evidence" value="ECO:0007669"/>
    <property type="project" value="UniProtKB-SubCell"/>
</dbReference>
<feature type="region of interest" description="Disordered" evidence="7">
    <location>
        <begin position="194"/>
        <end position="225"/>
    </location>
</feature>
<evidence type="ECO:0000259" key="8">
    <source>
        <dbReference type="PROSITE" id="PS50217"/>
    </source>
</evidence>
<feature type="compositionally biased region" description="Basic and acidic residues" evidence="7">
    <location>
        <begin position="342"/>
        <end position="354"/>
    </location>
</feature>
<evidence type="ECO:0000256" key="6">
    <source>
        <dbReference type="SAM" id="Coils"/>
    </source>
</evidence>
<dbReference type="InterPro" id="IPR046347">
    <property type="entry name" value="bZIP_sf"/>
</dbReference>
<proteinExistence type="predicted"/>
<feature type="compositionally biased region" description="Low complexity" evidence="7">
    <location>
        <begin position="307"/>
        <end position="316"/>
    </location>
</feature>
<feature type="compositionally biased region" description="Polar residues" evidence="7">
    <location>
        <begin position="65"/>
        <end position="85"/>
    </location>
</feature>
<dbReference type="Proteomes" id="UP000022910">
    <property type="component" value="Unassembled WGS sequence"/>
</dbReference>
<keyword evidence="4" id="KW-0804">Transcription</keyword>
<evidence type="ECO:0000256" key="7">
    <source>
        <dbReference type="SAM" id="MobiDB-lite"/>
    </source>
</evidence>
<name>A0A015K5S2_RHIIW</name>
<feature type="compositionally biased region" description="Low complexity" evidence="7">
    <location>
        <begin position="17"/>
        <end position="30"/>
    </location>
</feature>
<keyword evidence="6" id="KW-0175">Coiled coil</keyword>
<dbReference type="CDD" id="cd14687">
    <property type="entry name" value="bZIP_ATF2"/>
    <property type="match status" value="1"/>
</dbReference>
<evidence type="ECO:0000256" key="1">
    <source>
        <dbReference type="ARBA" id="ARBA00004123"/>
    </source>
</evidence>
<dbReference type="InterPro" id="IPR051027">
    <property type="entry name" value="bZIP_transcription_factors"/>
</dbReference>
<feature type="compositionally biased region" description="Polar residues" evidence="7">
    <location>
        <begin position="283"/>
        <end position="297"/>
    </location>
</feature>
<evidence type="ECO:0000256" key="2">
    <source>
        <dbReference type="ARBA" id="ARBA00023015"/>
    </source>
</evidence>
<comment type="caution">
    <text evidence="9">The sequence shown here is derived from an EMBL/GenBank/DDBJ whole genome shotgun (WGS) entry which is preliminary data.</text>
</comment>
<dbReference type="SMART" id="SM00338">
    <property type="entry name" value="BRLZ"/>
    <property type="match status" value="1"/>
</dbReference>
<evidence type="ECO:0000256" key="3">
    <source>
        <dbReference type="ARBA" id="ARBA00023125"/>
    </source>
</evidence>
<dbReference type="Pfam" id="PF00170">
    <property type="entry name" value="bZIP_1"/>
    <property type="match status" value="1"/>
</dbReference>
<dbReference type="EMBL" id="JEMT01028422">
    <property type="protein sequence ID" value="EXX54756.1"/>
    <property type="molecule type" value="Genomic_DNA"/>
</dbReference>
<dbReference type="InterPro" id="IPR021755">
    <property type="entry name" value="TF_Aft1_HRA"/>
</dbReference>
<evidence type="ECO:0000256" key="4">
    <source>
        <dbReference type="ARBA" id="ARBA00023163"/>
    </source>
</evidence>
<feature type="region of interest" description="Disordered" evidence="7">
    <location>
        <begin position="283"/>
        <end position="354"/>
    </location>
</feature>
<keyword evidence="10" id="KW-1185">Reference proteome</keyword>
<evidence type="ECO:0000313" key="9">
    <source>
        <dbReference type="EMBL" id="EXX54756.1"/>
    </source>
</evidence>
<evidence type="ECO:0000256" key="5">
    <source>
        <dbReference type="ARBA" id="ARBA00023242"/>
    </source>
</evidence>
<feature type="domain" description="BZIP" evidence="8">
    <location>
        <begin position="349"/>
        <end position="412"/>
    </location>
</feature>
<gene>
    <name evidence="9" type="ORF">RirG_231590</name>
</gene>
<keyword evidence="2" id="KW-0805">Transcription regulation</keyword>
<comment type="subcellular location">
    <subcellularLocation>
        <location evidence="1">Nucleus</location>
    </subcellularLocation>
</comment>
<dbReference type="GO" id="GO:0003700">
    <property type="term" value="F:DNA-binding transcription factor activity"/>
    <property type="evidence" value="ECO:0007669"/>
    <property type="project" value="InterPro"/>
</dbReference>
<evidence type="ECO:0000313" key="10">
    <source>
        <dbReference type="Proteomes" id="UP000022910"/>
    </source>
</evidence>
<sequence>MHSPSNKSGTTNEAGRSPETSASESPSSSPVKNASKLPSKELVVEQTPTRFLAACSKHDLEPNPFEQSFSGANPLSESTGTNSPKPSLPPVAQLESPSAGISANEEQYGWSLQSLRTGPLSPSILTGPQESMMFDGRTGTTPLPFGSFTDASPGTAALFGAIATSTSSATSFMNSIPAMATTDPFNRNVFTQGVPKPLTDSERKTISTNSGATVSGVPTSQSGVVQPSVSATNMLGMTNGSMAAMATNPLVHTIMPKTEKDDFTQSSSNPIVVLNNVTHTNGISSNISSQHKGSVITSQSMDHDSSRSASSSPIKSPRNARRKAEDNLISEQPPVKKNGQKSKSDMTDEEKRRNFLERNRQAALKCRQRKKQWLANLQAKVEYLTNDNETLQSQAQSLREEILNLKTLLLAHKDCPIAQANGVMGLDTIPPNVGGMPPNMSGMNVGHTMNVNVGMTMQGTNAGMPNVQGTMGMSQVPPHMSNHVNGPPGSGMNNSY</sequence>
<dbReference type="Gene3D" id="1.20.5.170">
    <property type="match status" value="1"/>
</dbReference>
<keyword evidence="5" id="KW-0539">Nucleus</keyword>
<dbReference type="Pfam" id="PF11785">
    <property type="entry name" value="Aft1_OSA"/>
    <property type="match status" value="1"/>
</dbReference>
<dbReference type="AlphaFoldDB" id="A0A015K5S2"/>
<dbReference type="SUPFAM" id="SSF57959">
    <property type="entry name" value="Leucine zipper domain"/>
    <property type="match status" value="1"/>
</dbReference>
<accession>A0A015K5S2</accession>
<dbReference type="OrthoDB" id="295274at2759"/>
<dbReference type="InterPro" id="IPR020956">
    <property type="entry name" value="TF_Aft1_OSM"/>
</dbReference>
<dbReference type="PANTHER" id="PTHR19304">
    <property type="entry name" value="CYCLIC-AMP RESPONSE ELEMENT BINDING PROTEIN"/>
    <property type="match status" value="1"/>
</dbReference>
<dbReference type="PROSITE" id="PS50217">
    <property type="entry name" value="BZIP"/>
    <property type="match status" value="1"/>
</dbReference>